<dbReference type="RefSeq" id="WP_345840388.1">
    <property type="nucleotide sequence ID" value="NZ_JBDIME010000003.1"/>
</dbReference>
<reference evidence="6 7" key="1">
    <citation type="submission" date="2024-05" db="EMBL/GenBank/DDBJ databases">
        <authorList>
            <person name="Liu Q."/>
            <person name="Xin Y.-H."/>
        </authorList>
    </citation>
    <scope>NUCLEOTIDE SEQUENCE [LARGE SCALE GENOMIC DNA]</scope>
    <source>
        <strain evidence="6 7">CGMCC 1.10181</strain>
    </source>
</reference>
<protein>
    <submittedName>
        <fullName evidence="6">TIM-barrel domain-containing protein</fullName>
    </submittedName>
</protein>
<keyword evidence="2" id="KW-0378">Hydrolase</keyword>
<dbReference type="InterPro" id="IPR048395">
    <property type="entry name" value="Glyco_hydro_31_C"/>
</dbReference>
<sequence>MRLMLSVWSKVSRDTELGKEVAARNFYIPGTDWVDFFNDKAATFYADNQNRRLGSLGIDAWWQDATEPENDDLVGRQTAAGPGELVRIEYPLHVSRAVYEGQRRAFPDRRVMILTRSAFPGQQRYGAATWSGDIGNDWETLKRQIPAGLNMAAAGYPWWTVDAGGFFRPGPGQYTDRDYHERFLRWFQYATFLPLQRVHGYMTDTEFWRYGDEVETIARSWLELRYRLLPYLYSLAAEASRAGMPLLRPLVFDFPDDPTALDQAHSYMFGSAFHVAPVLAPGVSDWRAYLPVSTGGWHDFWTGERRNGGEWHQVPAPLARMPLHVRAGSIVPLGSVRQSTAGALGQDLDLLIFPGRDGSASLYEDDGLTYACEKGGSARTGFDWDDARGDLAIGRRDGGFRGMQPSRRFSVRRIGKGAAPLDDGPHHDIIYSGRPVTIRPGG</sequence>
<gene>
    <name evidence="6" type="ORF">ABC974_06025</name>
</gene>
<evidence type="ECO:0000259" key="4">
    <source>
        <dbReference type="Pfam" id="PF17137"/>
    </source>
</evidence>
<dbReference type="Pfam" id="PF01055">
    <property type="entry name" value="Glyco_hydro_31_2nd"/>
    <property type="match status" value="1"/>
</dbReference>
<feature type="domain" description="Glycosyl hydrolase family 31 C-terminal" evidence="5">
    <location>
        <begin position="243"/>
        <end position="331"/>
    </location>
</feature>
<dbReference type="Pfam" id="PF17137">
    <property type="entry name" value="DUF5110"/>
    <property type="match status" value="1"/>
</dbReference>
<accession>A0ABU9Y041</accession>
<comment type="similarity">
    <text evidence="1 2">Belongs to the glycosyl hydrolase 31 family.</text>
</comment>
<name>A0ABU9Y041_9SPHN</name>
<organism evidence="6 7">
    <name type="scientific">Sphingomonas oligophenolica</name>
    <dbReference type="NCBI Taxonomy" id="301154"/>
    <lineage>
        <taxon>Bacteria</taxon>
        <taxon>Pseudomonadati</taxon>
        <taxon>Pseudomonadota</taxon>
        <taxon>Alphaproteobacteria</taxon>
        <taxon>Sphingomonadales</taxon>
        <taxon>Sphingomonadaceae</taxon>
        <taxon>Sphingomonas</taxon>
    </lineage>
</organism>
<dbReference type="SUPFAM" id="SSF51011">
    <property type="entry name" value="Glycosyl hydrolase domain"/>
    <property type="match status" value="1"/>
</dbReference>
<dbReference type="Gene3D" id="3.20.20.80">
    <property type="entry name" value="Glycosidases"/>
    <property type="match status" value="1"/>
</dbReference>
<dbReference type="PANTHER" id="PTHR43863">
    <property type="entry name" value="HYDROLASE, PUTATIVE (AFU_ORTHOLOGUE AFUA_1G03140)-RELATED"/>
    <property type="match status" value="1"/>
</dbReference>
<feature type="domain" description="Glycoside hydrolase family 31 TIM barrel" evidence="3">
    <location>
        <begin position="2"/>
        <end position="235"/>
    </location>
</feature>
<evidence type="ECO:0000256" key="2">
    <source>
        <dbReference type="RuleBase" id="RU361185"/>
    </source>
</evidence>
<dbReference type="Proteomes" id="UP001419910">
    <property type="component" value="Unassembled WGS sequence"/>
</dbReference>
<evidence type="ECO:0000256" key="1">
    <source>
        <dbReference type="ARBA" id="ARBA00007806"/>
    </source>
</evidence>
<evidence type="ECO:0000259" key="3">
    <source>
        <dbReference type="Pfam" id="PF01055"/>
    </source>
</evidence>
<dbReference type="EMBL" id="JBDIME010000003">
    <property type="protein sequence ID" value="MEN2789175.1"/>
    <property type="molecule type" value="Genomic_DNA"/>
</dbReference>
<comment type="caution">
    <text evidence="6">The sequence shown here is derived from an EMBL/GenBank/DDBJ whole genome shotgun (WGS) entry which is preliminary data.</text>
</comment>
<dbReference type="InterPro" id="IPR017853">
    <property type="entry name" value="GH"/>
</dbReference>
<dbReference type="InterPro" id="IPR051816">
    <property type="entry name" value="Glycosyl_Hydrolase_31"/>
</dbReference>
<dbReference type="Pfam" id="PF21365">
    <property type="entry name" value="Glyco_hydro_31_3rd"/>
    <property type="match status" value="1"/>
</dbReference>
<dbReference type="Gene3D" id="2.60.40.1180">
    <property type="entry name" value="Golgi alpha-mannosidase II"/>
    <property type="match status" value="2"/>
</dbReference>
<dbReference type="InterPro" id="IPR033403">
    <property type="entry name" value="DUF5110"/>
</dbReference>
<feature type="domain" description="DUF5110" evidence="4">
    <location>
        <begin position="348"/>
        <end position="415"/>
    </location>
</feature>
<keyword evidence="7" id="KW-1185">Reference proteome</keyword>
<evidence type="ECO:0000313" key="7">
    <source>
        <dbReference type="Proteomes" id="UP001419910"/>
    </source>
</evidence>
<proteinExistence type="inferred from homology"/>
<evidence type="ECO:0000313" key="6">
    <source>
        <dbReference type="EMBL" id="MEN2789175.1"/>
    </source>
</evidence>
<dbReference type="PANTHER" id="PTHR43863:SF2">
    <property type="entry name" value="MALTASE-GLUCOAMYLASE"/>
    <property type="match status" value="1"/>
</dbReference>
<evidence type="ECO:0000259" key="5">
    <source>
        <dbReference type="Pfam" id="PF21365"/>
    </source>
</evidence>
<dbReference type="SUPFAM" id="SSF51445">
    <property type="entry name" value="(Trans)glycosidases"/>
    <property type="match status" value="1"/>
</dbReference>
<keyword evidence="2" id="KW-0326">Glycosidase</keyword>
<dbReference type="InterPro" id="IPR013780">
    <property type="entry name" value="Glyco_hydro_b"/>
</dbReference>
<dbReference type="InterPro" id="IPR000322">
    <property type="entry name" value="Glyco_hydro_31_TIM"/>
</dbReference>